<evidence type="ECO:0000313" key="8">
    <source>
        <dbReference type="Proteomes" id="UP000289703"/>
    </source>
</evidence>
<sequence>MRKKKLLFIDYIHSSVRDLLAYYDKHLRDNFDELIDIEIYKKTYQKNRSSIRGIISRKLYLLCQFRKPDLLIADTYTHALFKSAKKSMYIFHGALTKRHPAKNHNALTERGGDLRKMDYVVGFSKRDQDNYMLDQDGKPNGNFELLPLGLPRNDQLFSETYKKESRTYYDEKYGLKGKRIVLYAPTFRNYAQEIKLPFSASDFERLNHFFEENNWTMIYRPHYIENIIPRDYLESKVNILILDARAEEDSQKLLAATDVLMTDYSSIFVDYLILDRPICFLPFDLDLYDEEKGLAIDFKDEACIPGPIINNADELLTFFKEVDALKDNFAGRRALSKDYYFEYFDNKSCRRVWDAILYDVLHFTRE</sequence>
<proteinExistence type="inferred from homology"/>
<protein>
    <recommendedName>
        <fullName evidence="9">CDP-glycerol--glycerophosphate glycerophosphotransferase</fullName>
    </recommendedName>
</protein>
<keyword evidence="3" id="KW-1003">Cell membrane</keyword>
<evidence type="ECO:0000256" key="3">
    <source>
        <dbReference type="ARBA" id="ARBA00022475"/>
    </source>
</evidence>
<organism evidence="7 8">
    <name type="scientific">Ancylomarina salipaludis</name>
    <dbReference type="NCBI Taxonomy" id="2501299"/>
    <lineage>
        <taxon>Bacteria</taxon>
        <taxon>Pseudomonadati</taxon>
        <taxon>Bacteroidota</taxon>
        <taxon>Bacteroidia</taxon>
        <taxon>Marinilabiliales</taxon>
        <taxon>Marinifilaceae</taxon>
        <taxon>Ancylomarina</taxon>
    </lineage>
</organism>
<dbReference type="RefSeq" id="WP_129255391.1">
    <property type="nucleotide sequence ID" value="NZ_SAXA01000016.1"/>
</dbReference>
<dbReference type="AlphaFoldDB" id="A0A4Q1JJK6"/>
<dbReference type="InterPro" id="IPR043148">
    <property type="entry name" value="TagF_C"/>
</dbReference>
<keyword evidence="4" id="KW-0808">Transferase</keyword>
<evidence type="ECO:0000256" key="1">
    <source>
        <dbReference type="ARBA" id="ARBA00004202"/>
    </source>
</evidence>
<dbReference type="Gene3D" id="3.40.50.12580">
    <property type="match status" value="1"/>
</dbReference>
<reference evidence="7 8" key="1">
    <citation type="submission" date="2019-01" db="EMBL/GenBank/DDBJ databases">
        <title>Ancylomarina salipaludis sp. nov., isolated from a salt marsh.</title>
        <authorList>
            <person name="Yoon J.-H."/>
        </authorList>
    </citation>
    <scope>NUCLEOTIDE SEQUENCE [LARGE SCALE GENOMIC DNA]</scope>
    <source>
        <strain evidence="7 8">SHSM-M15</strain>
    </source>
</reference>
<dbReference type="GO" id="GO:0005886">
    <property type="term" value="C:plasma membrane"/>
    <property type="evidence" value="ECO:0007669"/>
    <property type="project" value="UniProtKB-SubCell"/>
</dbReference>
<accession>A0A4Q1JJK6</accession>
<comment type="similarity">
    <text evidence="2">Belongs to the CDP-glycerol glycerophosphotransferase family.</text>
</comment>
<dbReference type="GO" id="GO:0047355">
    <property type="term" value="F:CDP-glycerol glycerophosphotransferase activity"/>
    <property type="evidence" value="ECO:0007669"/>
    <property type="project" value="InterPro"/>
</dbReference>
<dbReference type="SUPFAM" id="SSF53756">
    <property type="entry name" value="UDP-Glycosyltransferase/glycogen phosphorylase"/>
    <property type="match status" value="1"/>
</dbReference>
<dbReference type="InterPro" id="IPR007554">
    <property type="entry name" value="Glycerophosphate_synth"/>
</dbReference>
<evidence type="ECO:0000313" key="7">
    <source>
        <dbReference type="EMBL" id="RXQ89014.1"/>
    </source>
</evidence>
<dbReference type="PANTHER" id="PTHR37316:SF3">
    <property type="entry name" value="TEICHOIC ACID GLYCEROL-PHOSPHATE TRANSFERASE"/>
    <property type="match status" value="1"/>
</dbReference>
<evidence type="ECO:0000256" key="6">
    <source>
        <dbReference type="ARBA" id="ARBA00023136"/>
    </source>
</evidence>
<evidence type="ECO:0000256" key="2">
    <source>
        <dbReference type="ARBA" id="ARBA00010488"/>
    </source>
</evidence>
<dbReference type="OrthoDB" id="9811865at2"/>
<dbReference type="PANTHER" id="PTHR37316">
    <property type="entry name" value="TEICHOIC ACID GLYCEROL-PHOSPHATE PRIMASE"/>
    <property type="match status" value="1"/>
</dbReference>
<keyword evidence="5" id="KW-0777">Teichoic acid biosynthesis</keyword>
<comment type="caution">
    <text evidence="7">The sequence shown here is derived from an EMBL/GenBank/DDBJ whole genome shotgun (WGS) entry which is preliminary data.</text>
</comment>
<dbReference type="GO" id="GO:0019350">
    <property type="term" value="P:teichoic acid biosynthetic process"/>
    <property type="evidence" value="ECO:0007669"/>
    <property type="project" value="UniProtKB-KW"/>
</dbReference>
<dbReference type="Proteomes" id="UP000289703">
    <property type="component" value="Unassembled WGS sequence"/>
</dbReference>
<name>A0A4Q1JJK6_9BACT</name>
<keyword evidence="6" id="KW-0472">Membrane</keyword>
<evidence type="ECO:0008006" key="9">
    <source>
        <dbReference type="Google" id="ProtNLM"/>
    </source>
</evidence>
<dbReference type="Gene3D" id="3.40.50.11820">
    <property type="match status" value="1"/>
</dbReference>
<dbReference type="Pfam" id="PF04464">
    <property type="entry name" value="Glyphos_transf"/>
    <property type="match status" value="1"/>
</dbReference>
<keyword evidence="8" id="KW-1185">Reference proteome</keyword>
<comment type="subcellular location">
    <subcellularLocation>
        <location evidence="1">Cell membrane</location>
        <topology evidence="1">Peripheral membrane protein</topology>
    </subcellularLocation>
</comment>
<evidence type="ECO:0000256" key="5">
    <source>
        <dbReference type="ARBA" id="ARBA00022944"/>
    </source>
</evidence>
<dbReference type="InterPro" id="IPR051612">
    <property type="entry name" value="Teichoic_Acid_Biosynth"/>
</dbReference>
<gene>
    <name evidence="7" type="ORF">EO244_14395</name>
</gene>
<evidence type="ECO:0000256" key="4">
    <source>
        <dbReference type="ARBA" id="ARBA00022679"/>
    </source>
</evidence>
<dbReference type="EMBL" id="SAXA01000016">
    <property type="protein sequence ID" value="RXQ89014.1"/>
    <property type="molecule type" value="Genomic_DNA"/>
</dbReference>
<dbReference type="InterPro" id="IPR043149">
    <property type="entry name" value="TagF_N"/>
</dbReference>